<dbReference type="InterPro" id="IPR000223">
    <property type="entry name" value="Pept_S26A_signal_pept_1"/>
</dbReference>
<evidence type="ECO:0000256" key="2">
    <source>
        <dbReference type="ARBA" id="ARBA00004401"/>
    </source>
</evidence>
<accession>A0ABS4CN30</accession>
<feature type="region of interest" description="Disordered" evidence="9">
    <location>
        <begin position="1"/>
        <end position="46"/>
    </location>
</feature>
<keyword evidence="6 7" id="KW-0378">Hydrolase</keyword>
<dbReference type="Gene3D" id="2.10.109.10">
    <property type="entry name" value="Umud Fragment, subunit A"/>
    <property type="match status" value="1"/>
</dbReference>
<dbReference type="EMBL" id="JAEDXU010000010">
    <property type="protein sequence ID" value="MBP1047870.1"/>
    <property type="molecule type" value="Genomic_DNA"/>
</dbReference>
<dbReference type="InterPro" id="IPR019758">
    <property type="entry name" value="Pept_S26A_signal_pept_1_CS"/>
</dbReference>
<comment type="subcellular location">
    <subcellularLocation>
        <location evidence="2">Cell membrane</location>
        <topology evidence="2">Single-pass type II membrane protein</topology>
    </subcellularLocation>
    <subcellularLocation>
        <location evidence="8">Membrane</location>
        <topology evidence="8">Single-pass type II membrane protein</topology>
    </subcellularLocation>
</comment>
<dbReference type="PRINTS" id="PR00727">
    <property type="entry name" value="LEADERPTASE"/>
</dbReference>
<reference evidence="11 12" key="1">
    <citation type="submission" date="2020-12" db="EMBL/GenBank/DDBJ databases">
        <title>Vagococcus allomyrinae sp. nov. and Enterococcus lavae sp. nov., isolated from the larvae of Allomyrina dichotoma.</title>
        <authorList>
            <person name="Lee S.D."/>
        </authorList>
    </citation>
    <scope>NUCLEOTIDE SEQUENCE [LARGE SCALE GENOMIC DNA]</scope>
    <source>
        <strain evidence="11 12">BWM-S5</strain>
    </source>
</reference>
<organism evidence="11 12">
    <name type="scientific">Enterococcus larvae</name>
    <dbReference type="NCBI Taxonomy" id="2794352"/>
    <lineage>
        <taxon>Bacteria</taxon>
        <taxon>Bacillati</taxon>
        <taxon>Bacillota</taxon>
        <taxon>Bacilli</taxon>
        <taxon>Lactobacillales</taxon>
        <taxon>Enterococcaceae</taxon>
        <taxon>Enterococcus</taxon>
    </lineage>
</organism>
<dbReference type="PROSITE" id="PS00501">
    <property type="entry name" value="SPASE_I_1"/>
    <property type="match status" value="1"/>
</dbReference>
<dbReference type="InterPro" id="IPR036286">
    <property type="entry name" value="LexA/Signal_pep-like_sf"/>
</dbReference>
<evidence type="ECO:0000313" key="11">
    <source>
        <dbReference type="EMBL" id="MBP1047870.1"/>
    </source>
</evidence>
<evidence type="ECO:0000259" key="10">
    <source>
        <dbReference type="Pfam" id="PF10502"/>
    </source>
</evidence>
<protein>
    <recommendedName>
        <fullName evidence="4 7">Signal peptidase I</fullName>
        <ecNumber evidence="4 7">3.4.21.89</ecNumber>
    </recommendedName>
</protein>
<dbReference type="CDD" id="cd06530">
    <property type="entry name" value="S26_SPase_I"/>
    <property type="match status" value="1"/>
</dbReference>
<dbReference type="Pfam" id="PF10502">
    <property type="entry name" value="Peptidase_S26"/>
    <property type="match status" value="1"/>
</dbReference>
<sequence>MMEQQRRKSDRQSPVGNKKKKRRPPQKKTGKSSKKKGRAPVRRKKLTWKQRLHRLKQPSFWKKTGKNFLRGLRQKETLWLLLLLAAVLCFFLRFTAHQVDGQSMEPTFQNGDRILIVKTKEITRYSIVAFDPKYTEDDSYVKRVIGLPGDKIQVRGLSLYLLPKENEQDEVEDSEELSDGTIKVTLSQQAANELLHLDRIPADHYFVQGDNRLHSSDSREFGLIESTQIEGIVVYRYYPLNTMGLVH</sequence>
<dbReference type="SUPFAM" id="SSF51306">
    <property type="entry name" value="LexA/Signal peptidase"/>
    <property type="match status" value="1"/>
</dbReference>
<dbReference type="PANTHER" id="PTHR43390">
    <property type="entry name" value="SIGNAL PEPTIDASE I"/>
    <property type="match status" value="1"/>
</dbReference>
<evidence type="ECO:0000256" key="6">
    <source>
        <dbReference type="ARBA" id="ARBA00022801"/>
    </source>
</evidence>
<dbReference type="EC" id="3.4.21.89" evidence="4 7"/>
<evidence type="ECO:0000256" key="9">
    <source>
        <dbReference type="SAM" id="MobiDB-lite"/>
    </source>
</evidence>
<dbReference type="PROSITE" id="PS00760">
    <property type="entry name" value="SPASE_I_2"/>
    <property type="match status" value="1"/>
</dbReference>
<dbReference type="NCBIfam" id="TIGR02227">
    <property type="entry name" value="sigpep_I_bact"/>
    <property type="match status" value="1"/>
</dbReference>
<evidence type="ECO:0000256" key="7">
    <source>
        <dbReference type="RuleBase" id="RU003993"/>
    </source>
</evidence>
<dbReference type="InterPro" id="IPR019533">
    <property type="entry name" value="Peptidase_S26"/>
</dbReference>
<keyword evidence="5 7" id="KW-0645">Protease</keyword>
<gene>
    <name evidence="11" type="primary">lepB</name>
    <name evidence="11" type="ORF">I6N96_16385</name>
</gene>
<evidence type="ECO:0000313" key="12">
    <source>
        <dbReference type="Proteomes" id="UP000673375"/>
    </source>
</evidence>
<dbReference type="PROSITE" id="PS00761">
    <property type="entry name" value="SPASE_I_3"/>
    <property type="match status" value="1"/>
</dbReference>
<dbReference type="PANTHER" id="PTHR43390:SF1">
    <property type="entry name" value="CHLOROPLAST PROCESSING PEPTIDASE"/>
    <property type="match status" value="1"/>
</dbReference>
<proteinExistence type="inferred from homology"/>
<evidence type="ECO:0000256" key="3">
    <source>
        <dbReference type="ARBA" id="ARBA00009370"/>
    </source>
</evidence>
<keyword evidence="12" id="KW-1185">Reference proteome</keyword>
<evidence type="ECO:0000256" key="8">
    <source>
        <dbReference type="RuleBase" id="RU362042"/>
    </source>
</evidence>
<dbReference type="InterPro" id="IPR019756">
    <property type="entry name" value="Pept_S26A_signal_pept_1_Ser-AS"/>
</dbReference>
<feature type="compositionally biased region" description="Basic and acidic residues" evidence="9">
    <location>
        <begin position="1"/>
        <end position="11"/>
    </location>
</feature>
<evidence type="ECO:0000256" key="5">
    <source>
        <dbReference type="ARBA" id="ARBA00022670"/>
    </source>
</evidence>
<dbReference type="GO" id="GO:0009003">
    <property type="term" value="F:signal peptidase activity"/>
    <property type="evidence" value="ECO:0007669"/>
    <property type="project" value="UniProtKB-EC"/>
</dbReference>
<evidence type="ECO:0000256" key="1">
    <source>
        <dbReference type="ARBA" id="ARBA00000677"/>
    </source>
</evidence>
<evidence type="ECO:0000256" key="4">
    <source>
        <dbReference type="ARBA" id="ARBA00013208"/>
    </source>
</evidence>
<feature type="domain" description="Peptidase S26" evidence="10">
    <location>
        <begin position="80"/>
        <end position="238"/>
    </location>
</feature>
<dbReference type="InterPro" id="IPR019757">
    <property type="entry name" value="Pept_S26A_signal_pept_1_Lys-AS"/>
</dbReference>
<name>A0ABS4CN30_9ENTE</name>
<comment type="catalytic activity">
    <reaction evidence="1 7">
        <text>Cleavage of hydrophobic, N-terminal signal or leader sequences from secreted and periplasmic proteins.</text>
        <dbReference type="EC" id="3.4.21.89"/>
    </reaction>
</comment>
<comment type="caution">
    <text evidence="11">The sequence shown here is derived from an EMBL/GenBank/DDBJ whole genome shotgun (WGS) entry which is preliminary data.</text>
</comment>
<dbReference type="Proteomes" id="UP000673375">
    <property type="component" value="Unassembled WGS sequence"/>
</dbReference>
<feature type="compositionally biased region" description="Basic residues" evidence="9">
    <location>
        <begin position="17"/>
        <end position="46"/>
    </location>
</feature>
<comment type="similarity">
    <text evidence="3 8">Belongs to the peptidase S26 family.</text>
</comment>